<accession>A0ABY9TBN4</accession>
<dbReference type="Gene3D" id="1.10.260.40">
    <property type="entry name" value="lambda repressor-like DNA-binding domains"/>
    <property type="match status" value="1"/>
</dbReference>
<dbReference type="SUPFAM" id="SSF51182">
    <property type="entry name" value="RmlC-like cupins"/>
    <property type="match status" value="1"/>
</dbReference>
<dbReference type="InterPro" id="IPR011051">
    <property type="entry name" value="RmlC_Cupin_sf"/>
</dbReference>
<organism evidence="5 6">
    <name type="scientific">Brevibacillus brevis</name>
    <name type="common">Bacillus brevis</name>
    <dbReference type="NCBI Taxonomy" id="1393"/>
    <lineage>
        <taxon>Bacteria</taxon>
        <taxon>Bacillati</taxon>
        <taxon>Bacillota</taxon>
        <taxon>Bacilli</taxon>
        <taxon>Bacillales</taxon>
        <taxon>Paenibacillaceae</taxon>
        <taxon>Brevibacillus</taxon>
    </lineage>
</organism>
<evidence type="ECO:0000259" key="4">
    <source>
        <dbReference type="PROSITE" id="PS50943"/>
    </source>
</evidence>
<dbReference type="EMBL" id="CP134050">
    <property type="protein sequence ID" value="WNC17506.1"/>
    <property type="molecule type" value="Genomic_DNA"/>
</dbReference>
<proteinExistence type="predicted"/>
<dbReference type="InterPro" id="IPR050807">
    <property type="entry name" value="TransReg_Diox_bact_type"/>
</dbReference>
<keyword evidence="3" id="KW-0804">Transcription</keyword>
<dbReference type="SUPFAM" id="SSF47413">
    <property type="entry name" value="lambda repressor-like DNA-binding domains"/>
    <property type="match status" value="1"/>
</dbReference>
<name>A0ABY9TBN4_BREBE</name>
<dbReference type="Pfam" id="PF01381">
    <property type="entry name" value="HTH_3"/>
    <property type="match status" value="1"/>
</dbReference>
<gene>
    <name evidence="5" type="ORF">RGB73_14730</name>
</gene>
<dbReference type="InterPro" id="IPR013096">
    <property type="entry name" value="Cupin_2"/>
</dbReference>
<dbReference type="PROSITE" id="PS50943">
    <property type="entry name" value="HTH_CROC1"/>
    <property type="match status" value="1"/>
</dbReference>
<dbReference type="SMART" id="SM00530">
    <property type="entry name" value="HTH_XRE"/>
    <property type="match status" value="1"/>
</dbReference>
<protein>
    <submittedName>
        <fullName evidence="5">XRE family transcriptional regulator</fullName>
    </submittedName>
</protein>
<dbReference type="RefSeq" id="WP_310773784.1">
    <property type="nucleotide sequence ID" value="NZ_CP134050.1"/>
</dbReference>
<dbReference type="Proteomes" id="UP001256827">
    <property type="component" value="Chromosome"/>
</dbReference>
<dbReference type="CDD" id="cd00093">
    <property type="entry name" value="HTH_XRE"/>
    <property type="match status" value="1"/>
</dbReference>
<dbReference type="Pfam" id="PF07883">
    <property type="entry name" value="Cupin_2"/>
    <property type="match status" value="1"/>
</dbReference>
<dbReference type="InterPro" id="IPR010982">
    <property type="entry name" value="Lambda_DNA-bd_dom_sf"/>
</dbReference>
<evidence type="ECO:0000256" key="1">
    <source>
        <dbReference type="ARBA" id="ARBA00023015"/>
    </source>
</evidence>
<keyword evidence="6" id="KW-1185">Reference proteome</keyword>
<evidence type="ECO:0000256" key="3">
    <source>
        <dbReference type="ARBA" id="ARBA00023163"/>
    </source>
</evidence>
<evidence type="ECO:0000313" key="5">
    <source>
        <dbReference type="EMBL" id="WNC17506.1"/>
    </source>
</evidence>
<dbReference type="InterPro" id="IPR014710">
    <property type="entry name" value="RmlC-like_jellyroll"/>
</dbReference>
<keyword evidence="1" id="KW-0805">Transcription regulation</keyword>
<dbReference type="PANTHER" id="PTHR46797:SF23">
    <property type="entry name" value="HTH-TYPE TRANSCRIPTIONAL REGULATOR SUTR"/>
    <property type="match status" value="1"/>
</dbReference>
<evidence type="ECO:0000313" key="6">
    <source>
        <dbReference type="Proteomes" id="UP001256827"/>
    </source>
</evidence>
<dbReference type="PANTHER" id="PTHR46797">
    <property type="entry name" value="HTH-TYPE TRANSCRIPTIONAL REGULATOR"/>
    <property type="match status" value="1"/>
</dbReference>
<evidence type="ECO:0000256" key="2">
    <source>
        <dbReference type="ARBA" id="ARBA00023125"/>
    </source>
</evidence>
<sequence>MENISAVFAENLKALRVKKKLSLDKVAELTGVSKTMLGQIERGESNPTLNTVWKIANGLKISFTSLIHQQQPDTVVITREDVQAISEDQGRYRIYPYFPFEESRRFEMYTVEIEKGGYVSADPHGEGTEELITVFDGEVTIRIEHEEFTIREGESIKFKADRDHAYHNSGDTLTRLSMVIYYPA</sequence>
<dbReference type="Gene3D" id="2.60.120.10">
    <property type="entry name" value="Jelly Rolls"/>
    <property type="match status" value="1"/>
</dbReference>
<feature type="domain" description="HTH cro/C1-type" evidence="4">
    <location>
        <begin position="12"/>
        <end position="66"/>
    </location>
</feature>
<keyword evidence="2" id="KW-0238">DNA-binding</keyword>
<dbReference type="CDD" id="cd02209">
    <property type="entry name" value="cupin_XRE_C"/>
    <property type="match status" value="1"/>
</dbReference>
<reference evidence="5 6" key="1">
    <citation type="submission" date="2023-09" db="EMBL/GenBank/DDBJ databases">
        <title>Complete Genome and Methylome dissection of Bacillus brevis NEB573 original source of BbsI restriction endonuclease.</title>
        <authorList>
            <person name="Fomenkov A."/>
            <person name="Roberts R.D."/>
        </authorList>
    </citation>
    <scope>NUCLEOTIDE SEQUENCE [LARGE SCALE GENOMIC DNA]</scope>
    <source>
        <strain evidence="5 6">NEB573</strain>
    </source>
</reference>
<dbReference type="InterPro" id="IPR001387">
    <property type="entry name" value="Cro/C1-type_HTH"/>
</dbReference>